<feature type="compositionally biased region" description="Polar residues" evidence="1">
    <location>
        <begin position="289"/>
        <end position="303"/>
    </location>
</feature>
<dbReference type="AlphaFoldDB" id="A0A1Q8RQW9"/>
<evidence type="ECO:0000256" key="3">
    <source>
        <dbReference type="SAM" id="SignalP"/>
    </source>
</evidence>
<dbReference type="STRING" id="708187.A0A1Q8RQW9"/>
<evidence type="ECO:0000313" key="4">
    <source>
        <dbReference type="EMBL" id="OLN86702.1"/>
    </source>
</evidence>
<protein>
    <submittedName>
        <fullName evidence="4">Uncharacterized protein</fullName>
    </submittedName>
</protein>
<sequence length="536" mass="56497">MKGPISSTVCALYLGLNLLGGTALGAEIRRQDGVHRLEKAHVTVFRDLNRRDTTACATGYSVCASSLNGGCCPSGYACATDSCYATTNGPQTCGSKVGYYSCDTVLGADTVILGGCCPEGYRCERGSNCVPASGVAYSQSCPANYYLCPATLSFGCCRNGLGCAVSACYSTEPSTYVVTTTMTTTDDATQVRTMIVTGTTVITPTRPTTAPAALPPVDANDDQLVFKYYPSTVPKEQPTTDDDGGGGDGLTTGQIAGIVAGAVGLLVVVLVTAWIIIRHLNNVVKAVETSNQGTSTGTKSRPSMYQFKPTPSEVEDMSVDPLMMSPRPSHRRQGSDASAVTFGLGSPDFMPPYRDSSGSGGDYQPVPTGSGSDRHPSYDSAYPGSYFDMLPDQDQRRNQRSSGWIAAQRHSSDSHGTYTHLRHCSNASEVSSDHVSADTRTPLQELDSTPYVPELAATPVPDALAEGRRRSTGTLSGMNRPPAVHQRRRSSEGGQNRGRSDSSAAAGGLSVVSEDTEVIGHYGPWDQVTGQTMART</sequence>
<keyword evidence="3" id="KW-0732">Signal</keyword>
<reference evidence="4 5" key="1">
    <citation type="submission" date="2016-11" db="EMBL/GenBank/DDBJ databases">
        <title>Draft Genome Assembly of Colletotrichum chlorophyti a pathogen of herbaceous plants.</title>
        <authorList>
            <person name="Gan P."/>
            <person name="Narusaka M."/>
            <person name="Tsushima A."/>
            <person name="Narusaka Y."/>
            <person name="Takano Y."/>
            <person name="Shirasu K."/>
        </authorList>
    </citation>
    <scope>NUCLEOTIDE SEQUENCE [LARGE SCALE GENOMIC DNA]</scope>
    <source>
        <strain evidence="4 5">NTL11</strain>
    </source>
</reference>
<dbReference type="EMBL" id="MPGH01000111">
    <property type="protein sequence ID" value="OLN86702.1"/>
    <property type="molecule type" value="Genomic_DNA"/>
</dbReference>
<feature type="signal peptide" evidence="3">
    <location>
        <begin position="1"/>
        <end position="25"/>
    </location>
</feature>
<organism evidence="4 5">
    <name type="scientific">Colletotrichum chlorophyti</name>
    <dbReference type="NCBI Taxonomy" id="708187"/>
    <lineage>
        <taxon>Eukaryota</taxon>
        <taxon>Fungi</taxon>
        <taxon>Dikarya</taxon>
        <taxon>Ascomycota</taxon>
        <taxon>Pezizomycotina</taxon>
        <taxon>Sordariomycetes</taxon>
        <taxon>Hypocreomycetidae</taxon>
        <taxon>Glomerellales</taxon>
        <taxon>Glomerellaceae</taxon>
        <taxon>Colletotrichum</taxon>
    </lineage>
</organism>
<gene>
    <name evidence="4" type="ORF">CCHL11_03839</name>
</gene>
<proteinExistence type="predicted"/>
<keyword evidence="2" id="KW-0472">Membrane</keyword>
<keyword evidence="2" id="KW-1133">Transmembrane helix</keyword>
<feature type="compositionally biased region" description="Low complexity" evidence="1">
    <location>
        <begin position="501"/>
        <end position="513"/>
    </location>
</feature>
<feature type="transmembrane region" description="Helical" evidence="2">
    <location>
        <begin position="255"/>
        <end position="277"/>
    </location>
</feature>
<comment type="caution">
    <text evidence="4">The sequence shown here is derived from an EMBL/GenBank/DDBJ whole genome shotgun (WGS) entry which is preliminary data.</text>
</comment>
<keyword evidence="5" id="KW-1185">Reference proteome</keyword>
<dbReference type="Proteomes" id="UP000186583">
    <property type="component" value="Unassembled WGS sequence"/>
</dbReference>
<evidence type="ECO:0000256" key="1">
    <source>
        <dbReference type="SAM" id="MobiDB-lite"/>
    </source>
</evidence>
<dbReference type="OrthoDB" id="5292518at2759"/>
<evidence type="ECO:0000256" key="2">
    <source>
        <dbReference type="SAM" id="Phobius"/>
    </source>
</evidence>
<feature type="chain" id="PRO_5011982711" evidence="3">
    <location>
        <begin position="26"/>
        <end position="536"/>
    </location>
</feature>
<accession>A0A1Q8RQW9</accession>
<name>A0A1Q8RQW9_9PEZI</name>
<evidence type="ECO:0000313" key="5">
    <source>
        <dbReference type="Proteomes" id="UP000186583"/>
    </source>
</evidence>
<feature type="region of interest" description="Disordered" evidence="1">
    <location>
        <begin position="289"/>
        <end position="515"/>
    </location>
</feature>
<keyword evidence="2" id="KW-0812">Transmembrane</keyword>